<dbReference type="InterPro" id="IPR036662">
    <property type="entry name" value="PTS_EIIA_man-typ_sf"/>
</dbReference>
<dbReference type="PROSITE" id="PS51096">
    <property type="entry name" value="PTS_EIIA_TYPE_4"/>
    <property type="match status" value="1"/>
</dbReference>
<dbReference type="InterPro" id="IPR051471">
    <property type="entry name" value="Bacterial_PTS_sugar_comp"/>
</dbReference>
<sequence>MIGILVTSHGPFCEALIKTGEMITGQQDNVSHISLDDKGVSDFAARLEEKLNVMTEEYDEVVILCDIKGGTPCNESIKYALTYKNNLAIIAGVNLPTYLEIINGTGFMKSISELTDFVKQTCFQTIEIIEI</sequence>
<evidence type="ECO:0000259" key="8">
    <source>
        <dbReference type="PROSITE" id="PS51096"/>
    </source>
</evidence>
<keyword evidence="3" id="KW-0963">Cytoplasm</keyword>
<dbReference type="GO" id="GO:0016020">
    <property type="term" value="C:membrane"/>
    <property type="evidence" value="ECO:0007669"/>
    <property type="project" value="InterPro"/>
</dbReference>
<evidence type="ECO:0000256" key="5">
    <source>
        <dbReference type="ARBA" id="ARBA00022679"/>
    </source>
</evidence>
<evidence type="ECO:0000256" key="1">
    <source>
        <dbReference type="ARBA" id="ARBA00004496"/>
    </source>
</evidence>
<keyword evidence="10" id="KW-1185">Reference proteome</keyword>
<dbReference type="GO" id="GO:0016301">
    <property type="term" value="F:kinase activity"/>
    <property type="evidence" value="ECO:0007669"/>
    <property type="project" value="UniProtKB-KW"/>
</dbReference>
<evidence type="ECO:0000256" key="2">
    <source>
        <dbReference type="ARBA" id="ARBA00022448"/>
    </source>
</evidence>
<dbReference type="EMBL" id="FQXD01000007">
    <property type="protein sequence ID" value="SHH44686.1"/>
    <property type="molecule type" value="Genomic_DNA"/>
</dbReference>
<feature type="domain" description="PTS EIIA type-4" evidence="8">
    <location>
        <begin position="1"/>
        <end position="131"/>
    </location>
</feature>
<reference evidence="10" key="1">
    <citation type="submission" date="2016-11" db="EMBL/GenBank/DDBJ databases">
        <authorList>
            <person name="Varghese N."/>
            <person name="Submissions S."/>
        </authorList>
    </citation>
    <scope>NUCLEOTIDE SEQUENCE [LARGE SCALE GENOMIC DNA]</scope>
    <source>
        <strain evidence="10">CGMCC 1.6496</strain>
    </source>
</reference>
<accession>A0A1M5T1Z5</accession>
<dbReference type="SUPFAM" id="SSF53062">
    <property type="entry name" value="PTS system fructose IIA component-like"/>
    <property type="match status" value="1"/>
</dbReference>
<keyword evidence="5" id="KW-0808">Transferase</keyword>
<dbReference type="GO" id="GO:0009401">
    <property type="term" value="P:phosphoenolpyruvate-dependent sugar phosphotransferase system"/>
    <property type="evidence" value="ECO:0007669"/>
    <property type="project" value="UniProtKB-KW"/>
</dbReference>
<dbReference type="AlphaFoldDB" id="A0A1M5T1Z5"/>
<dbReference type="InterPro" id="IPR004701">
    <property type="entry name" value="PTS_EIIA_man-typ"/>
</dbReference>
<dbReference type="Pfam" id="PF03610">
    <property type="entry name" value="EIIA-man"/>
    <property type="match status" value="1"/>
</dbReference>
<organism evidence="9 10">
    <name type="scientific">Virgibacillus chiguensis</name>
    <dbReference type="NCBI Taxonomy" id="411959"/>
    <lineage>
        <taxon>Bacteria</taxon>
        <taxon>Bacillati</taxon>
        <taxon>Bacillota</taxon>
        <taxon>Bacilli</taxon>
        <taxon>Bacillales</taxon>
        <taxon>Bacillaceae</taxon>
        <taxon>Virgibacillus</taxon>
    </lineage>
</organism>
<dbReference type="CDD" id="cd00006">
    <property type="entry name" value="PTS_IIA_man"/>
    <property type="match status" value="1"/>
</dbReference>
<comment type="subcellular location">
    <subcellularLocation>
        <location evidence="1">Cytoplasm</location>
    </subcellularLocation>
</comment>
<dbReference type="RefSeq" id="WP_073008136.1">
    <property type="nucleotide sequence ID" value="NZ_FQXD01000007.1"/>
</dbReference>
<keyword evidence="6" id="KW-0598">Phosphotransferase system</keyword>
<keyword evidence="7" id="KW-0418">Kinase</keyword>
<evidence type="ECO:0000256" key="7">
    <source>
        <dbReference type="ARBA" id="ARBA00022777"/>
    </source>
</evidence>
<dbReference type="PANTHER" id="PTHR33799:SF1">
    <property type="entry name" value="PTS SYSTEM MANNOSE-SPECIFIC EIIAB COMPONENT-RELATED"/>
    <property type="match status" value="1"/>
</dbReference>
<name>A0A1M5T1Z5_9BACI</name>
<evidence type="ECO:0000313" key="9">
    <source>
        <dbReference type="EMBL" id="SHH44686.1"/>
    </source>
</evidence>
<proteinExistence type="predicted"/>
<keyword evidence="2" id="KW-0813">Transport</keyword>
<dbReference type="Proteomes" id="UP000184079">
    <property type="component" value="Unassembled WGS sequence"/>
</dbReference>
<evidence type="ECO:0000256" key="4">
    <source>
        <dbReference type="ARBA" id="ARBA00022597"/>
    </source>
</evidence>
<evidence type="ECO:0000313" key="10">
    <source>
        <dbReference type="Proteomes" id="UP000184079"/>
    </source>
</evidence>
<dbReference type="PANTHER" id="PTHR33799">
    <property type="entry name" value="PTS PERMEASE-RELATED-RELATED"/>
    <property type="match status" value="1"/>
</dbReference>
<dbReference type="OrthoDB" id="9788818at2"/>
<evidence type="ECO:0000256" key="3">
    <source>
        <dbReference type="ARBA" id="ARBA00022490"/>
    </source>
</evidence>
<keyword evidence="4" id="KW-0762">Sugar transport</keyword>
<dbReference type="GO" id="GO:0005737">
    <property type="term" value="C:cytoplasm"/>
    <property type="evidence" value="ECO:0007669"/>
    <property type="project" value="UniProtKB-SubCell"/>
</dbReference>
<protein>
    <submittedName>
        <fullName evidence="9">PTS system, mannose-specific IIA component/PTS system, mannose-specific IIB component</fullName>
    </submittedName>
</protein>
<evidence type="ECO:0000256" key="6">
    <source>
        <dbReference type="ARBA" id="ARBA00022683"/>
    </source>
</evidence>
<dbReference type="Gene3D" id="3.40.50.510">
    <property type="entry name" value="Phosphotransferase system, mannose-type IIA component"/>
    <property type="match status" value="1"/>
</dbReference>
<gene>
    <name evidence="9" type="ORF">SAMN05421807_10785</name>
</gene>
<dbReference type="InterPro" id="IPR033887">
    <property type="entry name" value="PTS_IIA_man"/>
</dbReference>